<dbReference type="InterPro" id="IPR058240">
    <property type="entry name" value="rSAM_sf"/>
</dbReference>
<reference evidence="6" key="2">
    <citation type="journal article" date="2010" name="Stand. Genomic Sci.">
        <title>Complete genome sequence of Thermosphaera aggregans type strain (M11TLT).</title>
        <authorList>
            <person name="Spring S."/>
            <person name="Rachel R."/>
            <person name="Lapidus A."/>
            <person name="Davenport K."/>
            <person name="Tice H."/>
            <person name="Copeland A."/>
            <person name="Cheng J.-F."/>
            <person name="Lucas S."/>
            <person name="Chen F."/>
            <person name="Nolan M."/>
            <person name="Bruce D."/>
            <person name="Goodwin L."/>
            <person name="Pitluck S."/>
            <person name="Ivanova N."/>
            <person name="Mavromatis K."/>
            <person name="Ovchinnikova G."/>
            <person name="Pati A."/>
            <person name="Chen A."/>
            <person name="Palaniappan K."/>
            <person name="Land M."/>
            <person name="Hauser L."/>
            <person name="Chang Y.-J."/>
            <person name="Jeffries C.C."/>
            <person name="Brettin T."/>
            <person name="Detter J.C."/>
            <person name="Tapia R."/>
            <person name="Han C."/>
            <person name="Heimerl T."/>
            <person name="Weikl F."/>
            <person name="Brambilla E."/>
            <person name="Goker M."/>
            <person name="Bristow J."/>
            <person name="Eisen J.A."/>
            <person name="Markowitz V."/>
            <person name="Hugenholtz P."/>
            <person name="Kyrpides N.C."/>
            <person name="Klenk H.-P."/>
        </authorList>
    </citation>
    <scope>NUCLEOTIDE SEQUENCE [LARGE SCALE GENOMIC DNA]</scope>
    <source>
        <strain evidence="6">DSM 11486 / M11TL</strain>
    </source>
</reference>
<dbReference type="eggNOG" id="arCOG01290">
    <property type="taxonomic scope" value="Archaea"/>
</dbReference>
<dbReference type="InterPro" id="IPR006638">
    <property type="entry name" value="Elp3/MiaA/NifB-like_rSAM"/>
</dbReference>
<dbReference type="EMBL" id="CP001939">
    <property type="protein sequence ID" value="ADG90551.1"/>
    <property type="molecule type" value="Genomic_DNA"/>
</dbReference>
<dbReference type="InterPro" id="IPR007197">
    <property type="entry name" value="rSAM"/>
</dbReference>
<evidence type="ECO:0000313" key="6">
    <source>
        <dbReference type="Proteomes" id="UP000002376"/>
    </source>
</evidence>
<evidence type="ECO:0000256" key="3">
    <source>
        <dbReference type="ARBA" id="ARBA00023014"/>
    </source>
</evidence>
<dbReference type="KEGG" id="tag:Tagg_0274"/>
<keyword evidence="6" id="KW-1185">Reference proteome</keyword>
<dbReference type="PANTHER" id="PTHR43432:SF3">
    <property type="entry name" value="SLR0285 PROTEIN"/>
    <property type="match status" value="1"/>
</dbReference>
<dbReference type="RefSeq" id="WP_013129144.1">
    <property type="nucleotide sequence ID" value="NC_014160.1"/>
</dbReference>
<dbReference type="SFLD" id="SFLDS00029">
    <property type="entry name" value="Radical_SAM"/>
    <property type="match status" value="1"/>
</dbReference>
<protein>
    <submittedName>
        <fullName evidence="5">Radical SAM domain protein</fullName>
    </submittedName>
</protein>
<evidence type="ECO:0000259" key="4">
    <source>
        <dbReference type="SMART" id="SM00729"/>
    </source>
</evidence>
<dbReference type="SFLD" id="SFLDG01084">
    <property type="entry name" value="Uncharacterised_Radical_SAM_Su"/>
    <property type="match status" value="1"/>
</dbReference>
<reference evidence="5 6" key="1">
    <citation type="journal article" date="2010" name="Stand. Genomic Sci.">
        <title>Complete genome sequence of Thermosphaera aggregans type strain (M11TL).</title>
        <authorList>
            <person name="Spring S."/>
            <person name="Rachel R."/>
            <person name="Lapidus A."/>
            <person name="Davenport K."/>
            <person name="Tice H."/>
            <person name="Copeland A."/>
            <person name="Cheng J.F."/>
            <person name="Lucas S."/>
            <person name="Chen F."/>
            <person name="Nolan M."/>
            <person name="Bruce D."/>
            <person name="Goodwin L."/>
            <person name="Pitluck S."/>
            <person name="Ivanova N."/>
            <person name="Mavromatis K."/>
            <person name="Ovchinnikova G."/>
            <person name="Pati A."/>
            <person name="Chen A."/>
            <person name="Palaniappan K."/>
            <person name="Land M."/>
            <person name="Hauser L."/>
            <person name="Chang Y.J."/>
            <person name="Jeffries C.C."/>
            <person name="Brettin T."/>
            <person name="Detter J.C."/>
            <person name="Tapia R."/>
            <person name="Han C."/>
            <person name="Heimerl T."/>
            <person name="Weikl F."/>
            <person name="Brambilla E."/>
            <person name="Goker M."/>
            <person name="Bristow J."/>
            <person name="Eisen J.A."/>
            <person name="Markowitz V."/>
            <person name="Hugenholtz P."/>
            <person name="Kyrpides N.C."/>
            <person name="Klenk H.P."/>
        </authorList>
    </citation>
    <scope>NUCLEOTIDE SEQUENCE [LARGE SCALE GENOMIC DNA]</scope>
    <source>
        <strain evidence="6">DSM 11486 / M11TL</strain>
    </source>
</reference>
<dbReference type="SUPFAM" id="SSF102114">
    <property type="entry name" value="Radical SAM enzymes"/>
    <property type="match status" value="1"/>
</dbReference>
<evidence type="ECO:0000256" key="2">
    <source>
        <dbReference type="ARBA" id="ARBA00023004"/>
    </source>
</evidence>
<dbReference type="STRING" id="633148.Tagg_0274"/>
<reference key="3">
    <citation type="submission" date="2010-02" db="EMBL/GenBank/DDBJ databases">
        <title>Complete genome sequence of Thermosphaera aggregans type strain (M11TL).</title>
        <authorList>
            <consortium name="US DOE Joint Genome Institute (JGI-PGF)"/>
            <person name="Spring S."/>
            <person name="Lapidus A."/>
            <person name="Munk C."/>
            <person name="Schroeder M."/>
            <person name="Glavina Del Rio T."/>
            <person name="Tice H."/>
            <person name="Copeland A."/>
            <person name="Cheng J.-F."/>
            <person name="Lucas S."/>
            <person name="Chen F."/>
            <person name="Nolan M."/>
            <person name="Bruce D."/>
            <person name="Goodwin L."/>
            <person name="Pitluck S."/>
            <person name="Ivanova N."/>
            <person name="Mavromatis K."/>
            <person name="Ovchinnikova G."/>
            <person name="Pati A."/>
            <person name="Chen A."/>
            <person name="Palaniappan K."/>
            <person name="Land M."/>
            <person name="Hauser L."/>
            <person name="Chang Y.-J."/>
            <person name="Jeffries C.C."/>
            <person name="Brettin T."/>
            <person name="Detter J.C."/>
            <person name="Tapia R."/>
            <person name="Han C."/>
            <person name="Chain P."/>
            <person name="Heimerl T."/>
            <person name="Weik F."/>
            <person name="Goker M."/>
            <person name="Rachel R."/>
            <person name="Bristow J."/>
            <person name="Eisen J.A."/>
            <person name="Markowitz V."/>
            <person name="Hugenholtz P."/>
            <person name="Kyrpides N.C."/>
            <person name="Klenk H.-P."/>
        </authorList>
    </citation>
    <scope>NUCLEOTIDE SEQUENCE</scope>
    <source>
        <strain>DSM 11486</strain>
    </source>
</reference>
<dbReference type="CDD" id="cd01335">
    <property type="entry name" value="Radical_SAM"/>
    <property type="match status" value="1"/>
</dbReference>
<evidence type="ECO:0000313" key="5">
    <source>
        <dbReference type="EMBL" id="ADG90551.1"/>
    </source>
</evidence>
<dbReference type="InterPro" id="IPR040086">
    <property type="entry name" value="MJ0683-like"/>
</dbReference>
<dbReference type="GO" id="GO:0051536">
    <property type="term" value="F:iron-sulfur cluster binding"/>
    <property type="evidence" value="ECO:0007669"/>
    <property type="project" value="UniProtKB-KW"/>
</dbReference>
<proteinExistence type="predicted"/>
<accession>D5U0A1</accession>
<keyword evidence="3" id="KW-0411">Iron-sulfur</keyword>
<dbReference type="GO" id="GO:0003824">
    <property type="term" value="F:catalytic activity"/>
    <property type="evidence" value="ECO:0007669"/>
    <property type="project" value="InterPro"/>
</dbReference>
<feature type="domain" description="Elp3/MiaA/NifB-like radical SAM core" evidence="4">
    <location>
        <begin position="28"/>
        <end position="237"/>
    </location>
</feature>
<name>D5U0A1_THEAM</name>
<dbReference type="GeneID" id="9165287"/>
<dbReference type="Pfam" id="PF04055">
    <property type="entry name" value="Radical_SAM"/>
    <property type="match status" value="1"/>
</dbReference>
<dbReference type="GO" id="GO:0046872">
    <property type="term" value="F:metal ion binding"/>
    <property type="evidence" value="ECO:0007669"/>
    <property type="project" value="UniProtKB-KW"/>
</dbReference>
<organism evidence="5 6">
    <name type="scientific">Thermosphaera aggregans (strain DSM 11486 / M11TL)</name>
    <dbReference type="NCBI Taxonomy" id="633148"/>
    <lineage>
        <taxon>Archaea</taxon>
        <taxon>Thermoproteota</taxon>
        <taxon>Thermoprotei</taxon>
        <taxon>Desulfurococcales</taxon>
        <taxon>Desulfurococcaceae</taxon>
        <taxon>Thermosphaera</taxon>
    </lineage>
</organism>
<dbReference type="HOGENOM" id="CLU_015525_2_1_2"/>
<evidence type="ECO:0000256" key="1">
    <source>
        <dbReference type="ARBA" id="ARBA00022723"/>
    </source>
</evidence>
<sequence>MRSGIDGTSTRVLKVFDPWKSPLCTCPFKYSLHPYTGCSHFCLYCYATSYIGRKPSTPKSNFLESLKTDLAKVEKGSIIELSTSSDPYPPIEEWVGLTRNTLLLLRDHGMKILITTKSRIVERDVDILSKSHAAVMITITTLDREVSRRLEPGAASPEDRLRTIQYLKDHGVPVGVRIDPVIPGVNDDPLELKELVDAVVDAGAQHIVTSTYKAKWDSLKRLSQVFRDDSLVALYKKNGEVLHGSIYLPRAERARLLQPIISRGVERGVTVATCREGLGSAFFRAPSCDGSHMIPSKRRRESLNE</sequence>
<dbReference type="PANTHER" id="PTHR43432">
    <property type="entry name" value="SLR0285 PROTEIN"/>
    <property type="match status" value="1"/>
</dbReference>
<keyword evidence="2" id="KW-0408">Iron</keyword>
<dbReference type="AlphaFoldDB" id="D5U0A1"/>
<dbReference type="SMART" id="SM00729">
    <property type="entry name" value="Elp3"/>
    <property type="match status" value="1"/>
</dbReference>
<dbReference type="Gene3D" id="3.80.30.30">
    <property type="match status" value="1"/>
</dbReference>
<dbReference type="Proteomes" id="UP000002376">
    <property type="component" value="Chromosome"/>
</dbReference>
<gene>
    <name evidence="5" type="ordered locus">Tagg_0274</name>
</gene>
<keyword evidence="1" id="KW-0479">Metal-binding</keyword>